<proteinExistence type="inferred from homology"/>
<accession>A0A8J3Z866</accession>
<dbReference type="Pfam" id="PF01557">
    <property type="entry name" value="FAA_hydrolase"/>
    <property type="match status" value="1"/>
</dbReference>
<dbReference type="InterPro" id="IPR051121">
    <property type="entry name" value="FAH"/>
</dbReference>
<keyword evidence="4" id="KW-0378">Hydrolase</keyword>
<feature type="domain" description="Fumarylacetoacetase-like C-terminal" evidence="3">
    <location>
        <begin position="70"/>
        <end position="278"/>
    </location>
</feature>
<sequence length="286" mass="30190">MRFGTVRGRFVVVRDGMALDVATGGFGPSPLTVLEQWDAVRTWAATADWSGAVAVEDVDLGPPVPAPRQVFAIALNYRPHAAEAGFTPPTAPLVFTKFPSCVTGPVTTVTLPPGNVDWEIEVVAVIGRGGHRIPRSEAWAAVAGLTCGQDLSERLLQMRGTPPQFSLAKSFPGFGPTGPVAVTPDEFPDRDDIHFESVLYPAGGHSEVLQSGSTAELIFPIDDLVSRLSAVCTLLPGDLVFTGTPGGVGNRRTPPRFLAPGDVLVSHMDGVGELRQTFTSEAPAAR</sequence>
<name>A0A8J3Z866_9ACTN</name>
<dbReference type="AlphaFoldDB" id="A0A8J3Z866"/>
<evidence type="ECO:0000256" key="2">
    <source>
        <dbReference type="ARBA" id="ARBA00022723"/>
    </source>
</evidence>
<organism evidence="4 5">
    <name type="scientific">Virgisporangium aurantiacum</name>
    <dbReference type="NCBI Taxonomy" id="175570"/>
    <lineage>
        <taxon>Bacteria</taxon>
        <taxon>Bacillati</taxon>
        <taxon>Actinomycetota</taxon>
        <taxon>Actinomycetes</taxon>
        <taxon>Micromonosporales</taxon>
        <taxon>Micromonosporaceae</taxon>
        <taxon>Virgisporangium</taxon>
    </lineage>
</organism>
<keyword evidence="2" id="KW-0479">Metal-binding</keyword>
<dbReference type="SUPFAM" id="SSF56529">
    <property type="entry name" value="FAH"/>
    <property type="match status" value="1"/>
</dbReference>
<dbReference type="EMBL" id="BOPG01000045">
    <property type="protein sequence ID" value="GIJ59269.1"/>
    <property type="molecule type" value="Genomic_DNA"/>
</dbReference>
<dbReference type="GO" id="GO:0016787">
    <property type="term" value="F:hydrolase activity"/>
    <property type="evidence" value="ECO:0007669"/>
    <property type="project" value="UniProtKB-KW"/>
</dbReference>
<dbReference type="InterPro" id="IPR036663">
    <property type="entry name" value="Fumarylacetoacetase_C_sf"/>
</dbReference>
<keyword evidence="5" id="KW-1185">Reference proteome</keyword>
<dbReference type="Proteomes" id="UP000612585">
    <property type="component" value="Unassembled WGS sequence"/>
</dbReference>
<gene>
    <name evidence="4" type="ORF">Vau01_067850</name>
</gene>
<comment type="similarity">
    <text evidence="1">Belongs to the FAH family.</text>
</comment>
<dbReference type="PANTHER" id="PTHR42796">
    <property type="entry name" value="FUMARYLACETOACETATE HYDROLASE DOMAIN-CONTAINING PROTEIN 2A-RELATED"/>
    <property type="match status" value="1"/>
</dbReference>
<evidence type="ECO:0000313" key="4">
    <source>
        <dbReference type="EMBL" id="GIJ59269.1"/>
    </source>
</evidence>
<evidence type="ECO:0000256" key="1">
    <source>
        <dbReference type="ARBA" id="ARBA00010211"/>
    </source>
</evidence>
<dbReference type="PANTHER" id="PTHR42796:SF4">
    <property type="entry name" value="FUMARYLACETOACETATE HYDROLASE DOMAIN-CONTAINING PROTEIN 2A"/>
    <property type="match status" value="1"/>
</dbReference>
<dbReference type="GO" id="GO:0044281">
    <property type="term" value="P:small molecule metabolic process"/>
    <property type="evidence" value="ECO:0007669"/>
    <property type="project" value="UniProtKB-ARBA"/>
</dbReference>
<dbReference type="Gene3D" id="3.90.850.10">
    <property type="entry name" value="Fumarylacetoacetase-like, C-terminal domain"/>
    <property type="match status" value="1"/>
</dbReference>
<reference evidence="4" key="1">
    <citation type="submission" date="2021-01" db="EMBL/GenBank/DDBJ databases">
        <title>Whole genome shotgun sequence of Virgisporangium aurantiacum NBRC 16421.</title>
        <authorList>
            <person name="Komaki H."/>
            <person name="Tamura T."/>
        </authorList>
    </citation>
    <scope>NUCLEOTIDE SEQUENCE</scope>
    <source>
        <strain evidence="4">NBRC 16421</strain>
    </source>
</reference>
<comment type="caution">
    <text evidence="4">The sequence shown here is derived from an EMBL/GenBank/DDBJ whole genome shotgun (WGS) entry which is preliminary data.</text>
</comment>
<dbReference type="RefSeq" id="WP_204001136.1">
    <property type="nucleotide sequence ID" value="NZ_BOPG01000045.1"/>
</dbReference>
<protein>
    <submittedName>
        <fullName evidence="4">Fumarylacetoacetate hydrolase</fullName>
    </submittedName>
</protein>
<evidence type="ECO:0000259" key="3">
    <source>
        <dbReference type="Pfam" id="PF01557"/>
    </source>
</evidence>
<evidence type="ECO:0000313" key="5">
    <source>
        <dbReference type="Proteomes" id="UP000612585"/>
    </source>
</evidence>
<dbReference type="GO" id="GO:0046872">
    <property type="term" value="F:metal ion binding"/>
    <property type="evidence" value="ECO:0007669"/>
    <property type="project" value="UniProtKB-KW"/>
</dbReference>
<dbReference type="InterPro" id="IPR011234">
    <property type="entry name" value="Fumarylacetoacetase-like_C"/>
</dbReference>